<evidence type="ECO:0000256" key="1">
    <source>
        <dbReference type="SAM" id="MobiDB-lite"/>
    </source>
</evidence>
<feature type="compositionally biased region" description="Polar residues" evidence="1">
    <location>
        <begin position="88"/>
        <end position="115"/>
    </location>
</feature>
<comment type="caution">
    <text evidence="2">The sequence shown here is derived from an EMBL/GenBank/DDBJ whole genome shotgun (WGS) entry which is preliminary data.</text>
</comment>
<gene>
    <name evidence="2" type="ORF">Pyn_31157</name>
</gene>
<organism evidence="2 3">
    <name type="scientific">Prunus yedoensis var. nudiflora</name>
    <dbReference type="NCBI Taxonomy" id="2094558"/>
    <lineage>
        <taxon>Eukaryota</taxon>
        <taxon>Viridiplantae</taxon>
        <taxon>Streptophyta</taxon>
        <taxon>Embryophyta</taxon>
        <taxon>Tracheophyta</taxon>
        <taxon>Spermatophyta</taxon>
        <taxon>Magnoliopsida</taxon>
        <taxon>eudicotyledons</taxon>
        <taxon>Gunneridae</taxon>
        <taxon>Pentapetalae</taxon>
        <taxon>rosids</taxon>
        <taxon>fabids</taxon>
        <taxon>Rosales</taxon>
        <taxon>Rosaceae</taxon>
        <taxon>Amygdaloideae</taxon>
        <taxon>Amygdaleae</taxon>
        <taxon>Prunus</taxon>
    </lineage>
</organism>
<feature type="compositionally biased region" description="Basic and acidic residues" evidence="1">
    <location>
        <begin position="46"/>
        <end position="68"/>
    </location>
</feature>
<feature type="compositionally biased region" description="Polar residues" evidence="1">
    <location>
        <begin position="159"/>
        <end position="172"/>
    </location>
</feature>
<protein>
    <submittedName>
        <fullName evidence="2">Uncharacterized protein</fullName>
    </submittedName>
</protein>
<dbReference type="EMBL" id="PJQY01002491">
    <property type="protein sequence ID" value="PQP93102.1"/>
    <property type="molecule type" value="Genomic_DNA"/>
</dbReference>
<dbReference type="Proteomes" id="UP000250321">
    <property type="component" value="Unassembled WGS sequence"/>
</dbReference>
<evidence type="ECO:0000313" key="2">
    <source>
        <dbReference type="EMBL" id="PQP93102.1"/>
    </source>
</evidence>
<feature type="region of interest" description="Disordered" evidence="1">
    <location>
        <begin position="44"/>
        <end position="146"/>
    </location>
</feature>
<proteinExistence type="predicted"/>
<dbReference type="AlphaFoldDB" id="A0A314XHD5"/>
<sequence length="178" mass="19167">MTTSADKAEILSSSLEAFKKIQQERDSLCAANDAKLLGPQYLNLRSGDKLNKSSAINDEKGNAKDSIKKLRKQSGGSDLAEADLNGGKWSTESSSKPNLVQTERAPQNSSTSVVNASRLPPRDNSAAGKTKSKQSGSEAESYFHPLRGLSMREKVILQPHQSISRPQQNGAITSIRGL</sequence>
<keyword evidence="3" id="KW-1185">Reference proteome</keyword>
<reference evidence="2 3" key="1">
    <citation type="submission" date="2018-02" db="EMBL/GenBank/DDBJ databases">
        <title>Draft genome of wild Prunus yedoensis var. nudiflora.</title>
        <authorList>
            <person name="Baek S."/>
            <person name="Kim J.-H."/>
            <person name="Choi K."/>
            <person name="Kim G.-B."/>
            <person name="Cho A."/>
            <person name="Jang H."/>
            <person name="Shin C.-H."/>
            <person name="Yu H.-J."/>
            <person name="Mun J.-H."/>
        </authorList>
    </citation>
    <scope>NUCLEOTIDE SEQUENCE [LARGE SCALE GENOMIC DNA]</scope>
    <source>
        <strain evidence="3">cv. Jeju island</strain>
        <tissue evidence="2">Leaf</tissue>
    </source>
</reference>
<dbReference type="OrthoDB" id="71500at2759"/>
<name>A0A314XHD5_PRUYE</name>
<evidence type="ECO:0000313" key="3">
    <source>
        <dbReference type="Proteomes" id="UP000250321"/>
    </source>
</evidence>
<accession>A0A314XHD5</accession>
<feature type="region of interest" description="Disordered" evidence="1">
    <location>
        <begin position="159"/>
        <end position="178"/>
    </location>
</feature>